<reference evidence="3" key="1">
    <citation type="journal article" date="2013" name="Science">
        <title>The Amborella genome and the evolution of flowering plants.</title>
        <authorList>
            <consortium name="Amborella Genome Project"/>
        </authorList>
    </citation>
    <scope>NUCLEOTIDE SEQUENCE [LARGE SCALE GENOMIC DNA]</scope>
</reference>
<organism evidence="2 3">
    <name type="scientific">Amborella trichopoda</name>
    <dbReference type="NCBI Taxonomy" id="13333"/>
    <lineage>
        <taxon>Eukaryota</taxon>
        <taxon>Viridiplantae</taxon>
        <taxon>Streptophyta</taxon>
        <taxon>Embryophyta</taxon>
        <taxon>Tracheophyta</taxon>
        <taxon>Spermatophyta</taxon>
        <taxon>Magnoliopsida</taxon>
        <taxon>Amborellales</taxon>
        <taxon>Amborellaceae</taxon>
        <taxon>Amborella</taxon>
    </lineage>
</organism>
<sequence>MATLTVAATCNGSLVKTYSLESSASHLRDASFSSYLINGDETSSRKLSDQNPASITASEPPLHRPSFNKKLNNDGEIRIFDAEKYFRGEFAMNLKTENLNQQNGENAQFERTQMNQRRTREIPRAPSSCSEASWNSNTALLRRLERETHEREQKQGHGKKILRALGCNSCSGKKSVNIEEKKPPQNSNLTATCNNSGAVISVKSGENAEFRRRKNEEAFSFPVLGTQGPTAIEKPRVSLEIFGSPLLQDEERALALKKRLLTLSLTDTGREFHNSTSSGRIPANQIIVPAPQTDFTPSQRGLRPSQRNESDVESDSSSDLFEIESFSTNSHQIIRQPEGDDFAGKVYYEPSEASIEWSVVTGNFSVTPDSGDFQATKVQGRAISKTTISGASIRRKRRSGGFFMGCQSAKAVRVMGGSHTKTRGRNRERFSTMNSSDPSHMRMVAGRTIQRSRPLHEPRIVAM</sequence>
<proteinExistence type="predicted"/>
<dbReference type="HOGENOM" id="CLU_048817_1_0_1"/>
<dbReference type="PANTHER" id="PTHR33781">
    <property type="entry name" value="PROTEIN PHYTOCHROME KINASE SUBSTRATE 1-RELATED"/>
    <property type="match status" value="1"/>
</dbReference>
<accession>W1NH01</accession>
<dbReference type="OMA" id="WDAIVPK"/>
<dbReference type="EMBL" id="KI397513">
    <property type="protein sequence ID" value="ERM94445.1"/>
    <property type="molecule type" value="Genomic_DNA"/>
</dbReference>
<dbReference type="InterPro" id="IPR039615">
    <property type="entry name" value="PKS"/>
</dbReference>
<dbReference type="eggNOG" id="ENOG502QSBI">
    <property type="taxonomic scope" value="Eukaryota"/>
</dbReference>
<dbReference type="OrthoDB" id="1916150at2759"/>
<evidence type="ECO:0000256" key="1">
    <source>
        <dbReference type="SAM" id="MobiDB-lite"/>
    </source>
</evidence>
<evidence type="ECO:0000313" key="2">
    <source>
        <dbReference type="EMBL" id="ERM94445.1"/>
    </source>
</evidence>
<feature type="region of interest" description="Disordered" evidence="1">
    <location>
        <begin position="272"/>
        <end position="319"/>
    </location>
</feature>
<dbReference type="KEGG" id="atr:18422302"/>
<dbReference type="Gramene" id="ERM94445">
    <property type="protein sequence ID" value="ERM94445"/>
    <property type="gene ID" value="AMTR_s00010p00259290"/>
</dbReference>
<dbReference type="PANTHER" id="PTHR33781:SF4">
    <property type="entry name" value="PROTEIN PHYTOCHROME KINASE SUBSTRATE 1"/>
    <property type="match status" value="1"/>
</dbReference>
<dbReference type="AlphaFoldDB" id="W1NH01"/>
<dbReference type="STRING" id="13333.W1NH01"/>
<keyword evidence="3" id="KW-1185">Reference proteome</keyword>
<evidence type="ECO:0000313" key="3">
    <source>
        <dbReference type="Proteomes" id="UP000017836"/>
    </source>
</evidence>
<gene>
    <name evidence="2" type="ORF">AMTR_s00010p00259290</name>
</gene>
<dbReference type="GO" id="GO:0009638">
    <property type="term" value="P:phototropism"/>
    <property type="evidence" value="ECO:0007669"/>
    <property type="project" value="InterPro"/>
</dbReference>
<feature type="region of interest" description="Disordered" evidence="1">
    <location>
        <begin position="42"/>
        <end position="64"/>
    </location>
</feature>
<protein>
    <submittedName>
        <fullName evidence="2">Uncharacterized protein</fullName>
    </submittedName>
</protein>
<dbReference type="Proteomes" id="UP000017836">
    <property type="component" value="Unassembled WGS sequence"/>
</dbReference>
<name>W1NH01_AMBTC</name>